<sequence>MQASHGRRRAAPRRAAPRAHVISRAVQRCRPTTPTTTDRRQRRGRDYGVRRAAECHSIPPTSPIVYGSGARAASGAGKRKMAPPPPPAVAWGHAGDRGRTWGRDRPIDRAGSYRVQWPTGRPAASLYATVIAAVHAGGVHFAPLSGVKARVRRPPGFTGPRAARTTLP</sequence>
<dbReference type="EMBL" id="JAAALK010000283">
    <property type="protein sequence ID" value="KAG8074300.1"/>
    <property type="molecule type" value="Genomic_DNA"/>
</dbReference>
<reference evidence="2" key="2">
    <citation type="submission" date="2021-02" db="EMBL/GenBank/DDBJ databases">
        <authorList>
            <person name="Kimball J.A."/>
            <person name="Haas M.W."/>
            <person name="Macchietto M."/>
            <person name="Kono T."/>
            <person name="Duquette J."/>
            <person name="Shao M."/>
        </authorList>
    </citation>
    <scope>NUCLEOTIDE SEQUENCE</scope>
    <source>
        <tissue evidence="2">Fresh leaf tissue</tissue>
    </source>
</reference>
<feature type="compositionally biased region" description="Low complexity" evidence="1">
    <location>
        <begin position="67"/>
        <end position="76"/>
    </location>
</feature>
<proteinExistence type="predicted"/>
<evidence type="ECO:0000256" key="1">
    <source>
        <dbReference type="SAM" id="MobiDB-lite"/>
    </source>
</evidence>
<feature type="compositionally biased region" description="Basic and acidic residues" evidence="1">
    <location>
        <begin position="44"/>
        <end position="54"/>
    </location>
</feature>
<gene>
    <name evidence="2" type="ORF">GUJ93_ZPchr0006g45593</name>
</gene>
<dbReference type="Proteomes" id="UP000729402">
    <property type="component" value="Unassembled WGS sequence"/>
</dbReference>
<dbReference type="AlphaFoldDB" id="A0A8J5SGF3"/>
<evidence type="ECO:0000313" key="3">
    <source>
        <dbReference type="Proteomes" id="UP000729402"/>
    </source>
</evidence>
<organism evidence="2 3">
    <name type="scientific">Zizania palustris</name>
    <name type="common">Northern wild rice</name>
    <dbReference type="NCBI Taxonomy" id="103762"/>
    <lineage>
        <taxon>Eukaryota</taxon>
        <taxon>Viridiplantae</taxon>
        <taxon>Streptophyta</taxon>
        <taxon>Embryophyta</taxon>
        <taxon>Tracheophyta</taxon>
        <taxon>Spermatophyta</taxon>
        <taxon>Magnoliopsida</taxon>
        <taxon>Liliopsida</taxon>
        <taxon>Poales</taxon>
        <taxon>Poaceae</taxon>
        <taxon>BOP clade</taxon>
        <taxon>Oryzoideae</taxon>
        <taxon>Oryzeae</taxon>
        <taxon>Zizaniinae</taxon>
        <taxon>Zizania</taxon>
    </lineage>
</organism>
<feature type="compositionally biased region" description="Basic and acidic residues" evidence="1">
    <location>
        <begin position="94"/>
        <end position="106"/>
    </location>
</feature>
<name>A0A8J5SGF3_ZIZPA</name>
<reference evidence="2" key="1">
    <citation type="journal article" date="2021" name="bioRxiv">
        <title>Whole Genome Assembly and Annotation of Northern Wild Rice, Zizania palustris L., Supports a Whole Genome Duplication in the Zizania Genus.</title>
        <authorList>
            <person name="Haas M."/>
            <person name="Kono T."/>
            <person name="Macchietto M."/>
            <person name="Millas R."/>
            <person name="McGilp L."/>
            <person name="Shao M."/>
            <person name="Duquette J."/>
            <person name="Hirsch C.N."/>
            <person name="Kimball J."/>
        </authorList>
    </citation>
    <scope>NUCLEOTIDE SEQUENCE</scope>
    <source>
        <tissue evidence="2">Fresh leaf tissue</tissue>
    </source>
</reference>
<accession>A0A8J5SGF3</accession>
<keyword evidence="3" id="KW-1185">Reference proteome</keyword>
<feature type="compositionally biased region" description="Low complexity" evidence="1">
    <location>
        <begin position="26"/>
        <end position="36"/>
    </location>
</feature>
<protein>
    <submittedName>
        <fullName evidence="2">Uncharacterized protein</fullName>
    </submittedName>
</protein>
<feature type="compositionally biased region" description="Basic residues" evidence="1">
    <location>
        <begin position="1"/>
        <end position="17"/>
    </location>
</feature>
<evidence type="ECO:0000313" key="2">
    <source>
        <dbReference type="EMBL" id="KAG8074300.1"/>
    </source>
</evidence>
<comment type="caution">
    <text evidence="2">The sequence shown here is derived from an EMBL/GenBank/DDBJ whole genome shotgun (WGS) entry which is preliminary data.</text>
</comment>
<feature type="region of interest" description="Disordered" evidence="1">
    <location>
        <begin position="1"/>
        <end position="106"/>
    </location>
</feature>